<dbReference type="InterPro" id="IPR016084">
    <property type="entry name" value="Haem_Oase-like_multi-hlx"/>
</dbReference>
<protein>
    <submittedName>
        <fullName evidence="2">Iron-containing redox enzyme family protein</fullName>
    </submittedName>
</protein>
<keyword evidence="1" id="KW-0560">Oxidoreductase</keyword>
<dbReference type="SUPFAM" id="SSF48613">
    <property type="entry name" value="Heme oxygenase-like"/>
    <property type="match status" value="1"/>
</dbReference>
<sequence length="229" mass="25434">MLNAMSRGEVDISDLRILLIQHYHYSRHFTRYLCALISRMSSMDDIHCLMENLLEEMGLDGDDKVTHAELFQRSLRTVGADPASQPPLAETQDVVRTMIGYCRSPDPINGLAALCLGAEAIVPLIYRPIQSALVAHDFGSDATEFFKLHIEEDENHALTMLSILTRMTRHDRDARARAKAVGIDIINKRSGMLDAVWSGIQNLSLAAPGLTLPLPDSHAAPNLRHALEQ</sequence>
<dbReference type="SMART" id="SM01236">
    <property type="entry name" value="Haem_oxygenase_2"/>
    <property type="match status" value="1"/>
</dbReference>
<dbReference type="InterPro" id="IPR039068">
    <property type="entry name" value="PqqC-like"/>
</dbReference>
<keyword evidence="3" id="KW-1185">Reference proteome</keyword>
<dbReference type="OrthoDB" id="9800756at2"/>
<dbReference type="PANTHER" id="PTHR40279">
    <property type="entry name" value="PQQC-LIKE PROTEIN"/>
    <property type="match status" value="1"/>
</dbReference>
<organism evidence="2 3">
    <name type="scientific">Dyella tabacisoli</name>
    <dbReference type="NCBI Taxonomy" id="2282381"/>
    <lineage>
        <taxon>Bacteria</taxon>
        <taxon>Pseudomonadati</taxon>
        <taxon>Pseudomonadota</taxon>
        <taxon>Gammaproteobacteria</taxon>
        <taxon>Lysobacterales</taxon>
        <taxon>Rhodanobacteraceae</taxon>
        <taxon>Dyella</taxon>
    </lineage>
</organism>
<dbReference type="Proteomes" id="UP000253782">
    <property type="component" value="Unassembled WGS sequence"/>
</dbReference>
<proteinExistence type="predicted"/>
<dbReference type="AlphaFoldDB" id="A0A369USI3"/>
<name>A0A369USI3_9GAMM</name>
<dbReference type="RefSeq" id="WP_114844163.1">
    <property type="nucleotide sequence ID" value="NZ_JBHSPE010000001.1"/>
</dbReference>
<dbReference type="GO" id="GO:0016491">
    <property type="term" value="F:oxidoreductase activity"/>
    <property type="evidence" value="ECO:0007669"/>
    <property type="project" value="UniProtKB-KW"/>
</dbReference>
<evidence type="ECO:0000313" key="2">
    <source>
        <dbReference type="EMBL" id="RDD83714.1"/>
    </source>
</evidence>
<accession>A0A369USI3</accession>
<gene>
    <name evidence="2" type="ORF">DVJ77_00240</name>
</gene>
<evidence type="ECO:0000313" key="3">
    <source>
        <dbReference type="Proteomes" id="UP000253782"/>
    </source>
</evidence>
<reference evidence="2 3" key="1">
    <citation type="submission" date="2018-07" db="EMBL/GenBank/DDBJ databases">
        <title>Dyella tabacisoli L4-6T, whole genome shotgun sequence.</title>
        <authorList>
            <person name="Zhou X.-K."/>
            <person name="Li W.-J."/>
            <person name="Duan Y.-Q."/>
        </authorList>
    </citation>
    <scope>NUCLEOTIDE SEQUENCE [LARGE SCALE GENOMIC DNA]</scope>
    <source>
        <strain evidence="2 3">L4-6</strain>
    </source>
</reference>
<dbReference type="PANTHER" id="PTHR40279:SF3">
    <property type="entry name" value="4-AMINOBENZOATE SYNTHASE"/>
    <property type="match status" value="1"/>
</dbReference>
<dbReference type="Pfam" id="PF14518">
    <property type="entry name" value="Haem_oxygenas_2"/>
    <property type="match status" value="1"/>
</dbReference>
<dbReference type="EMBL" id="QQAH01000001">
    <property type="protein sequence ID" value="RDD83714.1"/>
    <property type="molecule type" value="Genomic_DNA"/>
</dbReference>
<comment type="caution">
    <text evidence="2">The sequence shown here is derived from an EMBL/GenBank/DDBJ whole genome shotgun (WGS) entry which is preliminary data.</text>
</comment>
<dbReference type="Gene3D" id="1.20.910.10">
    <property type="entry name" value="Heme oxygenase-like"/>
    <property type="match status" value="1"/>
</dbReference>
<evidence type="ECO:0000256" key="1">
    <source>
        <dbReference type="ARBA" id="ARBA00023002"/>
    </source>
</evidence>